<keyword evidence="2" id="KW-0808">Transferase</keyword>
<keyword evidence="1" id="KW-0472">Membrane</keyword>
<keyword evidence="1" id="KW-0812">Transmembrane</keyword>
<dbReference type="Gene3D" id="3.90.550.10">
    <property type="entry name" value="Spore Coat Polysaccharide Biosynthesis Protein SpsA, Chain A"/>
    <property type="match status" value="1"/>
</dbReference>
<evidence type="ECO:0000256" key="1">
    <source>
        <dbReference type="SAM" id="Phobius"/>
    </source>
</evidence>
<accession>A0A2S8GNI1</accession>
<dbReference type="CDD" id="cd06438">
    <property type="entry name" value="EpsO_like"/>
    <property type="match status" value="1"/>
</dbReference>
<feature type="transmembrane region" description="Helical" evidence="1">
    <location>
        <begin position="336"/>
        <end position="354"/>
    </location>
</feature>
<comment type="caution">
    <text evidence="2">The sequence shown here is derived from an EMBL/GenBank/DDBJ whole genome shotgun (WGS) entry which is preliminary data.</text>
</comment>
<dbReference type="AlphaFoldDB" id="A0A2S8GNI1"/>
<reference evidence="2 3" key="1">
    <citation type="submission" date="2018-02" db="EMBL/GenBank/DDBJ databases">
        <title>Comparative genomes isolates from brazilian mangrove.</title>
        <authorList>
            <person name="Araujo J.E."/>
            <person name="Taketani R.G."/>
            <person name="Silva M.C.P."/>
            <person name="Loureco M.V."/>
            <person name="Andreote F.D."/>
        </authorList>
    </citation>
    <scope>NUCLEOTIDE SEQUENCE [LARGE SCALE GENOMIC DNA]</scope>
    <source>
        <strain evidence="2 3">Nap-Phe MGV</strain>
    </source>
</reference>
<dbReference type="Proteomes" id="UP000237819">
    <property type="component" value="Unassembled WGS sequence"/>
</dbReference>
<dbReference type="SUPFAM" id="SSF53448">
    <property type="entry name" value="Nucleotide-diphospho-sugar transferases"/>
    <property type="match status" value="1"/>
</dbReference>
<dbReference type="OrthoDB" id="9797391at2"/>
<dbReference type="PANTHER" id="PTHR48090:SF6">
    <property type="entry name" value="SLR5056 PROTEIN"/>
    <property type="match status" value="1"/>
</dbReference>
<keyword evidence="1" id="KW-1133">Transmembrane helix</keyword>
<sequence length="398" mass="43327">MILAMNLVIIGLIMMLVVPNLMLAVECLAGLPSFRPQKVRDNDTAVGVEAKAIVLVPAHNEAAGLEQAMLQLHSELGDRHEVLVVADNCSDRTAEIARRAGATVIERTCPELRGKGYALRYGVEAIAARSSPPDVVVVLDADCSINGLNGLVSLCNHRKSPIQCAYLMDPPAGCGIGQKLSAFAFRVKNLVRLRGLRRLGGPSLLTGSGMAFPWDVMRRIDWGGNEIVEDYRAGLRLIEEGCSPAFSEIACVRSLLPTKRLDSIKQSRRWEHGQLNQMFQVAPRLIFGGILHGQWRAFLAGLDVLVPPISLLAVMTIAGLVLALLNLFFADGLVPLILLSISSGILAAALALTWTVEGRDSLPARYLFAIPVYILQKLSIYAAFFIKRESAWVRTTRS</sequence>
<evidence type="ECO:0000313" key="3">
    <source>
        <dbReference type="Proteomes" id="UP000237819"/>
    </source>
</evidence>
<proteinExistence type="predicted"/>
<dbReference type="InterPro" id="IPR050256">
    <property type="entry name" value="Glycosyltransferase_2"/>
</dbReference>
<evidence type="ECO:0000313" key="2">
    <source>
        <dbReference type="EMBL" id="PQO45980.1"/>
    </source>
</evidence>
<dbReference type="RefSeq" id="WP_105335680.1">
    <property type="nucleotide sequence ID" value="NZ_PUHZ01000012.1"/>
</dbReference>
<dbReference type="EMBL" id="PUHZ01000012">
    <property type="protein sequence ID" value="PQO45980.1"/>
    <property type="molecule type" value="Genomic_DNA"/>
</dbReference>
<dbReference type="GO" id="GO:0016740">
    <property type="term" value="F:transferase activity"/>
    <property type="evidence" value="ECO:0007669"/>
    <property type="project" value="UniProtKB-KW"/>
</dbReference>
<dbReference type="Pfam" id="PF13641">
    <property type="entry name" value="Glyco_tranf_2_3"/>
    <property type="match status" value="1"/>
</dbReference>
<dbReference type="InterPro" id="IPR029044">
    <property type="entry name" value="Nucleotide-diphossugar_trans"/>
</dbReference>
<gene>
    <name evidence="2" type="ORF">C5Y93_12070</name>
</gene>
<protein>
    <submittedName>
        <fullName evidence="2">Glycosyl transferase</fullName>
    </submittedName>
</protein>
<feature type="transmembrane region" description="Helical" evidence="1">
    <location>
        <begin position="309"/>
        <end position="329"/>
    </location>
</feature>
<dbReference type="PANTHER" id="PTHR48090">
    <property type="entry name" value="UNDECAPRENYL-PHOSPHATE 4-DEOXY-4-FORMAMIDO-L-ARABINOSE TRANSFERASE-RELATED"/>
    <property type="match status" value="1"/>
</dbReference>
<organism evidence="2 3">
    <name type="scientific">Blastopirellula marina</name>
    <dbReference type="NCBI Taxonomy" id="124"/>
    <lineage>
        <taxon>Bacteria</taxon>
        <taxon>Pseudomonadati</taxon>
        <taxon>Planctomycetota</taxon>
        <taxon>Planctomycetia</taxon>
        <taxon>Pirellulales</taxon>
        <taxon>Pirellulaceae</taxon>
        <taxon>Blastopirellula</taxon>
    </lineage>
</organism>
<name>A0A2S8GNI1_9BACT</name>
<feature type="transmembrane region" description="Helical" evidence="1">
    <location>
        <begin position="366"/>
        <end position="386"/>
    </location>
</feature>